<dbReference type="PANTHER" id="PTHR45740:SF2">
    <property type="entry name" value="POLY [ADP-RIBOSE] POLYMERASE"/>
    <property type="match status" value="1"/>
</dbReference>
<evidence type="ECO:0000313" key="4">
    <source>
        <dbReference type="Proteomes" id="UP000604046"/>
    </source>
</evidence>
<feature type="domain" description="PARP catalytic" evidence="2">
    <location>
        <begin position="164"/>
        <end position="407"/>
    </location>
</feature>
<comment type="caution">
    <text evidence="3">The sequence shown here is derived from an EMBL/GenBank/DDBJ whole genome shotgun (WGS) entry which is preliminary data.</text>
</comment>
<dbReference type="SUPFAM" id="SSF56399">
    <property type="entry name" value="ADP-ribosylation"/>
    <property type="match status" value="2"/>
</dbReference>
<dbReference type="PANTHER" id="PTHR45740">
    <property type="entry name" value="POLY [ADP-RIBOSE] POLYMERASE"/>
    <property type="match status" value="1"/>
</dbReference>
<dbReference type="PROSITE" id="PS51059">
    <property type="entry name" value="PARP_CATALYTIC"/>
    <property type="match status" value="2"/>
</dbReference>
<evidence type="ECO:0000259" key="2">
    <source>
        <dbReference type="PROSITE" id="PS51059"/>
    </source>
</evidence>
<dbReference type="GO" id="GO:1990404">
    <property type="term" value="F:NAD+-protein mono-ADP-ribosyltransferase activity"/>
    <property type="evidence" value="ECO:0007669"/>
    <property type="project" value="TreeGrafter"/>
</dbReference>
<dbReference type="InterPro" id="IPR012317">
    <property type="entry name" value="Poly(ADP-ribose)pol_cat_dom"/>
</dbReference>
<feature type="domain" description="PARP catalytic" evidence="2">
    <location>
        <begin position="1"/>
        <end position="135"/>
    </location>
</feature>
<dbReference type="InterPro" id="IPR051712">
    <property type="entry name" value="ARTD-AVP"/>
</dbReference>
<dbReference type="EMBL" id="CAJNDS010000526">
    <property type="protein sequence ID" value="CAE7215636.1"/>
    <property type="molecule type" value="Genomic_DNA"/>
</dbReference>
<reference evidence="3" key="1">
    <citation type="submission" date="2021-02" db="EMBL/GenBank/DDBJ databases">
        <authorList>
            <person name="Dougan E. K."/>
            <person name="Rhodes N."/>
            <person name="Thang M."/>
            <person name="Chan C."/>
        </authorList>
    </citation>
    <scope>NUCLEOTIDE SEQUENCE</scope>
</reference>
<evidence type="ECO:0000313" key="3">
    <source>
        <dbReference type="EMBL" id="CAE7215636.1"/>
    </source>
</evidence>
<organism evidence="3 4">
    <name type="scientific">Symbiodinium natans</name>
    <dbReference type="NCBI Taxonomy" id="878477"/>
    <lineage>
        <taxon>Eukaryota</taxon>
        <taxon>Sar</taxon>
        <taxon>Alveolata</taxon>
        <taxon>Dinophyceae</taxon>
        <taxon>Suessiales</taxon>
        <taxon>Symbiodiniaceae</taxon>
        <taxon>Symbiodinium</taxon>
    </lineage>
</organism>
<keyword evidence="4" id="KW-1185">Reference proteome</keyword>
<sequence length="429" mass="48133">MYLWHGTNVRSALSIAQNDFRIDLAGSSTGTMYGLGAYFAEHCTKADEYASDEPGGYYDEVYALLLCRVCLGKFYYTKVRDTEAGSHVRSGSFDSTVGDRLTSADTFREFVLYNSDAIYPEYVVLYTRVFASDPPSKVARLTADLYHLQLPVYWANCHKDPAREPFHDQFLVAQYTVLLLQELATACFKGKTGTVEIVRAKRVENSVTWQKYVAYKKKLQQQMQGLAVDRPERPFLTARDLDSTHGGEILTFSFLNSRDSTEECVSITNLEEPLNEHLLWHGTSKEAAEKIAESDFKIPVGKDMKHAARFGNGAYLAEDLEKSLTYAEPTSDGNRVVLLCRTLCGDFYYTESHTEINAAQKREAQSKHSVLANPLGQGPREFIVPSSDQVYPEFILELKVTDWEPPPPAPTASKSKAMVRGLQGLGFRV</sequence>
<keyword evidence="1" id="KW-0328">Glycosyltransferase</keyword>
<dbReference type="OrthoDB" id="411019at2759"/>
<dbReference type="Pfam" id="PF00644">
    <property type="entry name" value="PARP"/>
    <property type="match status" value="2"/>
</dbReference>
<gene>
    <name evidence="3" type="primary">Tnks</name>
    <name evidence="3" type="ORF">SNAT2548_LOCUS7567</name>
</gene>
<keyword evidence="1" id="KW-0520">NAD</keyword>
<dbReference type="GO" id="GO:0003950">
    <property type="term" value="F:NAD+ poly-ADP-ribosyltransferase activity"/>
    <property type="evidence" value="ECO:0007669"/>
    <property type="project" value="UniProtKB-UniRule"/>
</dbReference>
<dbReference type="Gene3D" id="3.90.228.10">
    <property type="match status" value="2"/>
</dbReference>
<dbReference type="Proteomes" id="UP000604046">
    <property type="component" value="Unassembled WGS sequence"/>
</dbReference>
<name>A0A812JS60_9DINO</name>
<dbReference type="GO" id="GO:0005634">
    <property type="term" value="C:nucleus"/>
    <property type="evidence" value="ECO:0007669"/>
    <property type="project" value="TreeGrafter"/>
</dbReference>
<proteinExistence type="predicted"/>
<dbReference type="AlphaFoldDB" id="A0A812JS60"/>
<accession>A0A812JS60</accession>
<keyword evidence="1" id="KW-0808">Transferase</keyword>
<dbReference type="EC" id="2.4.2.-" evidence="1"/>
<evidence type="ECO:0000256" key="1">
    <source>
        <dbReference type="RuleBase" id="RU362114"/>
    </source>
</evidence>
<protein>
    <recommendedName>
        <fullName evidence="1">Poly [ADP-ribose] polymerase</fullName>
        <shortName evidence="1">PARP</shortName>
        <ecNumber evidence="1">2.4.2.-</ecNumber>
    </recommendedName>
</protein>